<evidence type="ECO:0000256" key="4">
    <source>
        <dbReference type="ARBA" id="ARBA00011744"/>
    </source>
</evidence>
<dbReference type="PROSITE" id="PS51671">
    <property type="entry name" value="ACT"/>
    <property type="match status" value="1"/>
</dbReference>
<evidence type="ECO:0000256" key="6">
    <source>
        <dbReference type="ARBA" id="ARBA00023304"/>
    </source>
</evidence>
<sequence>MEQMHIISVLMDNTTGVLLRIAGLFSRRAYNISSIAAAETENPAITRMTIVAHGDDATLEQIVKQLMKLIDVREVKVVDSKTAVCREHLLLKMYHTDENRVGIIGTANLFDAKIIDSSEDTITFELTGEHAKLLSFINMMKPYGIKQLVKTGISALERG</sequence>
<dbReference type="CDD" id="cd04878">
    <property type="entry name" value="ACT_AHAS"/>
    <property type="match status" value="1"/>
</dbReference>
<dbReference type="InterPro" id="IPR027271">
    <property type="entry name" value="Acetolactate_synth/TF_NikR_C"/>
</dbReference>
<dbReference type="EC" id="2.2.1.6" evidence="8"/>
<accession>A0ABR7IQP6</accession>
<comment type="catalytic activity">
    <reaction evidence="7 8">
        <text>2 pyruvate + H(+) = (2S)-2-acetolactate + CO2</text>
        <dbReference type="Rhea" id="RHEA:25249"/>
        <dbReference type="ChEBI" id="CHEBI:15361"/>
        <dbReference type="ChEBI" id="CHEBI:15378"/>
        <dbReference type="ChEBI" id="CHEBI:16526"/>
        <dbReference type="ChEBI" id="CHEBI:58476"/>
        <dbReference type="EC" id="2.2.1.6"/>
    </reaction>
</comment>
<organism evidence="10 11">
    <name type="scientific">Clostridium facile</name>
    <dbReference type="NCBI Taxonomy" id="2763035"/>
    <lineage>
        <taxon>Bacteria</taxon>
        <taxon>Bacillati</taxon>
        <taxon>Bacillota</taxon>
        <taxon>Clostridia</taxon>
        <taxon>Eubacteriales</taxon>
        <taxon>Clostridiaceae</taxon>
        <taxon>Clostridium</taxon>
    </lineage>
</organism>
<evidence type="ECO:0000256" key="8">
    <source>
        <dbReference type="RuleBase" id="RU368092"/>
    </source>
</evidence>
<reference evidence="10 11" key="1">
    <citation type="submission" date="2020-08" db="EMBL/GenBank/DDBJ databases">
        <title>Genome public.</title>
        <authorList>
            <person name="Liu C."/>
            <person name="Sun Q."/>
        </authorList>
    </citation>
    <scope>NUCLEOTIDE SEQUENCE [LARGE SCALE GENOMIC DNA]</scope>
    <source>
        <strain evidence="10 11">NSJ-27</strain>
    </source>
</reference>
<comment type="similarity">
    <text evidence="3 8">Belongs to the acetolactate synthase small subunit family.</text>
</comment>
<dbReference type="PANTHER" id="PTHR30239:SF0">
    <property type="entry name" value="ACETOLACTATE SYNTHASE SMALL SUBUNIT 1, CHLOROPLASTIC"/>
    <property type="match status" value="1"/>
</dbReference>
<evidence type="ECO:0000313" key="11">
    <source>
        <dbReference type="Proteomes" id="UP000649151"/>
    </source>
</evidence>
<gene>
    <name evidence="10" type="primary">ilvN</name>
    <name evidence="10" type="ORF">H8Z77_05330</name>
</gene>
<dbReference type="Gene3D" id="3.30.70.260">
    <property type="match status" value="1"/>
</dbReference>
<evidence type="ECO:0000256" key="3">
    <source>
        <dbReference type="ARBA" id="ARBA00006341"/>
    </source>
</evidence>
<dbReference type="InterPro" id="IPR039557">
    <property type="entry name" value="AHAS_ACT"/>
</dbReference>
<dbReference type="SUPFAM" id="SSF55021">
    <property type="entry name" value="ACT-like"/>
    <property type="match status" value="2"/>
</dbReference>
<evidence type="ECO:0000256" key="1">
    <source>
        <dbReference type="ARBA" id="ARBA00004974"/>
    </source>
</evidence>
<protein>
    <recommendedName>
        <fullName evidence="8">Acetolactate synthase small subunit</fullName>
        <shortName evidence="8">AHAS</shortName>
        <shortName evidence="8">ALS</shortName>
        <ecNumber evidence="8">2.2.1.6</ecNumber>
    </recommendedName>
    <alternativeName>
        <fullName evidence="8">Acetohydroxy-acid synthase small subunit</fullName>
    </alternativeName>
</protein>
<comment type="pathway">
    <text evidence="2 8">Amino-acid biosynthesis; L-valine biosynthesis; L-valine from pyruvate: step 1/4.</text>
</comment>
<dbReference type="InterPro" id="IPR004789">
    <property type="entry name" value="Acetalactate_synth_ssu"/>
</dbReference>
<comment type="caution">
    <text evidence="10">The sequence shown here is derived from an EMBL/GenBank/DDBJ whole genome shotgun (WGS) entry which is preliminary data.</text>
</comment>
<dbReference type="Pfam" id="PF22629">
    <property type="entry name" value="ACT_AHAS_ss"/>
    <property type="match status" value="1"/>
</dbReference>
<dbReference type="Gene3D" id="3.30.70.1150">
    <property type="entry name" value="ACT-like. Chain A, domain 2"/>
    <property type="match status" value="1"/>
</dbReference>
<dbReference type="Proteomes" id="UP000649151">
    <property type="component" value="Unassembled WGS sequence"/>
</dbReference>
<dbReference type="EMBL" id="JACOQK010000001">
    <property type="protein sequence ID" value="MBC5787447.1"/>
    <property type="molecule type" value="Genomic_DNA"/>
</dbReference>
<feature type="domain" description="ACT" evidence="9">
    <location>
        <begin position="6"/>
        <end position="80"/>
    </location>
</feature>
<comment type="function">
    <text evidence="8">Catalyzes the conversion of 2 pyruvate molecules into acetolactate in the first common step of the biosynthetic pathway of the branched-amino acids such as leucine, isoleucine, and valine.</text>
</comment>
<evidence type="ECO:0000256" key="2">
    <source>
        <dbReference type="ARBA" id="ARBA00005025"/>
    </source>
</evidence>
<dbReference type="RefSeq" id="WP_069989140.1">
    <property type="nucleotide sequence ID" value="NZ_JACOQK010000001.1"/>
</dbReference>
<keyword evidence="8 10" id="KW-0808">Transferase</keyword>
<evidence type="ECO:0000256" key="5">
    <source>
        <dbReference type="ARBA" id="ARBA00022605"/>
    </source>
</evidence>
<evidence type="ECO:0000256" key="7">
    <source>
        <dbReference type="ARBA" id="ARBA00048670"/>
    </source>
</evidence>
<proteinExistence type="inferred from homology"/>
<evidence type="ECO:0000259" key="9">
    <source>
        <dbReference type="PROSITE" id="PS51671"/>
    </source>
</evidence>
<dbReference type="NCBIfam" id="NF008864">
    <property type="entry name" value="PRK11895.1"/>
    <property type="match status" value="1"/>
</dbReference>
<dbReference type="NCBIfam" id="TIGR00119">
    <property type="entry name" value="acolac_sm"/>
    <property type="match status" value="1"/>
</dbReference>
<evidence type="ECO:0000313" key="10">
    <source>
        <dbReference type="EMBL" id="MBC5787447.1"/>
    </source>
</evidence>
<name>A0ABR7IQP6_9CLOT</name>
<keyword evidence="6 8" id="KW-0100">Branched-chain amino acid biosynthesis</keyword>
<dbReference type="InterPro" id="IPR054480">
    <property type="entry name" value="AHAS_small-like_ACT"/>
</dbReference>
<comment type="subunit">
    <text evidence="4 8">Dimer of large and small chains.</text>
</comment>
<dbReference type="InterPro" id="IPR019455">
    <property type="entry name" value="Acetolactate_synth_ssu_C"/>
</dbReference>
<dbReference type="InterPro" id="IPR002912">
    <property type="entry name" value="ACT_dom"/>
</dbReference>
<keyword evidence="5 8" id="KW-0028">Amino-acid biosynthesis</keyword>
<dbReference type="Pfam" id="PF10369">
    <property type="entry name" value="ALS_ss_C"/>
    <property type="match status" value="1"/>
</dbReference>
<comment type="pathway">
    <text evidence="1 8">Amino-acid biosynthesis; L-isoleucine biosynthesis; L-isoleucine from 2-oxobutanoate: step 1/4.</text>
</comment>
<dbReference type="PANTHER" id="PTHR30239">
    <property type="entry name" value="ACETOLACTATE SYNTHASE SMALL SUBUNIT"/>
    <property type="match status" value="1"/>
</dbReference>
<keyword evidence="11" id="KW-1185">Reference proteome</keyword>
<dbReference type="GO" id="GO:0003984">
    <property type="term" value="F:acetolactate synthase activity"/>
    <property type="evidence" value="ECO:0007669"/>
    <property type="project" value="UniProtKB-EC"/>
</dbReference>
<dbReference type="InterPro" id="IPR045865">
    <property type="entry name" value="ACT-like_dom_sf"/>
</dbReference>